<evidence type="ECO:0000313" key="9">
    <source>
        <dbReference type="Proteomes" id="UP001169217"/>
    </source>
</evidence>
<evidence type="ECO:0000256" key="5">
    <source>
        <dbReference type="ARBA" id="ARBA00038359"/>
    </source>
</evidence>
<dbReference type="Pfam" id="PF20684">
    <property type="entry name" value="Fung_rhodopsin"/>
    <property type="match status" value="1"/>
</dbReference>
<name>A0ABQ9Q9R2_9PEZI</name>
<gene>
    <name evidence="8" type="ORF">CLIM01_02031</name>
</gene>
<feature type="transmembrane region" description="Helical" evidence="6">
    <location>
        <begin position="287"/>
        <end position="307"/>
    </location>
</feature>
<comment type="similarity">
    <text evidence="5">Belongs to the SAT4 family.</text>
</comment>
<evidence type="ECO:0000256" key="4">
    <source>
        <dbReference type="ARBA" id="ARBA00023136"/>
    </source>
</evidence>
<dbReference type="EMBL" id="JARUPT010000036">
    <property type="protein sequence ID" value="KAK0380564.1"/>
    <property type="molecule type" value="Genomic_DNA"/>
</dbReference>
<evidence type="ECO:0000313" key="8">
    <source>
        <dbReference type="EMBL" id="KAK0380564.1"/>
    </source>
</evidence>
<feature type="transmembrane region" description="Helical" evidence="6">
    <location>
        <begin position="21"/>
        <end position="37"/>
    </location>
</feature>
<keyword evidence="3 6" id="KW-1133">Transmembrane helix</keyword>
<reference evidence="8" key="1">
    <citation type="submission" date="2023-04" db="EMBL/GenBank/DDBJ databases">
        <title>Colletotrichum limetticola genome sequence.</title>
        <authorList>
            <person name="Baroncelli R."/>
        </authorList>
    </citation>
    <scope>NUCLEOTIDE SEQUENCE</scope>
    <source>
        <strain evidence="8">KLA-Anderson</strain>
    </source>
</reference>
<evidence type="ECO:0000256" key="1">
    <source>
        <dbReference type="ARBA" id="ARBA00004141"/>
    </source>
</evidence>
<keyword evidence="2 6" id="KW-0812">Transmembrane</keyword>
<evidence type="ECO:0000256" key="2">
    <source>
        <dbReference type="ARBA" id="ARBA00022692"/>
    </source>
</evidence>
<dbReference type="PANTHER" id="PTHR33048:SF155">
    <property type="entry name" value="INTEGRAL MEMBRANE PROTEIN"/>
    <property type="match status" value="1"/>
</dbReference>
<keyword evidence="9" id="KW-1185">Reference proteome</keyword>
<sequence>MDRQLQFFHYSLDSFSPSGSSFLLAPLCALLGAVDFFSMSSDTMSARDAENKGPTALAIVVCVSVLSTVFTAARLFTRGKVLGKISLDDYFIVASVVCGWMNVATVAVAVSYGYGRHADTLSVDEKSGAMLWSIAGYPPGLLSFGIPKLAVVALLTRILNPSRWHKRFLWALSVICVVNLIGFITIIFAQCSPARSQWDSSVSGKCWSKWILVSFATYSGAFCAFADVYLSVYPAVVLSKLQMNRRKKIVLSVALGFGSLSGIVVIYKCIKLPSLTSSDYTYDTVELVIWTVVEGSIIIIAACIPVLQPLGELLFGKRIFSSGNGKYLSGNSKSRLSGRLGTNKGLFRTPVKKASQEGFDADSFNSVGKTTVVGRGSQESILEQHDSDGKIVRTDAFTVTIEMSKTDRH</sequence>
<evidence type="ECO:0000256" key="3">
    <source>
        <dbReference type="ARBA" id="ARBA00022989"/>
    </source>
</evidence>
<evidence type="ECO:0000259" key="7">
    <source>
        <dbReference type="Pfam" id="PF20684"/>
    </source>
</evidence>
<organism evidence="8 9">
    <name type="scientific">Colletotrichum limetticola</name>
    <dbReference type="NCBI Taxonomy" id="1209924"/>
    <lineage>
        <taxon>Eukaryota</taxon>
        <taxon>Fungi</taxon>
        <taxon>Dikarya</taxon>
        <taxon>Ascomycota</taxon>
        <taxon>Pezizomycotina</taxon>
        <taxon>Sordariomycetes</taxon>
        <taxon>Hypocreomycetidae</taxon>
        <taxon>Glomerellales</taxon>
        <taxon>Glomerellaceae</taxon>
        <taxon>Colletotrichum</taxon>
        <taxon>Colletotrichum acutatum species complex</taxon>
    </lineage>
</organism>
<feature type="transmembrane region" description="Helical" evidence="6">
    <location>
        <begin position="249"/>
        <end position="267"/>
    </location>
</feature>
<comment type="subcellular location">
    <subcellularLocation>
        <location evidence="1">Membrane</location>
        <topology evidence="1">Multi-pass membrane protein</topology>
    </subcellularLocation>
</comment>
<feature type="transmembrane region" description="Helical" evidence="6">
    <location>
        <begin position="210"/>
        <end position="237"/>
    </location>
</feature>
<comment type="caution">
    <text evidence="8">The sequence shown here is derived from an EMBL/GenBank/DDBJ whole genome shotgun (WGS) entry which is preliminary data.</text>
</comment>
<dbReference type="InterPro" id="IPR049326">
    <property type="entry name" value="Rhodopsin_dom_fungi"/>
</dbReference>
<feature type="transmembrane region" description="Helical" evidence="6">
    <location>
        <begin position="168"/>
        <end position="190"/>
    </location>
</feature>
<feature type="transmembrane region" description="Helical" evidence="6">
    <location>
        <begin position="57"/>
        <end position="77"/>
    </location>
</feature>
<dbReference type="PANTHER" id="PTHR33048">
    <property type="entry name" value="PTH11-LIKE INTEGRAL MEMBRANE PROTEIN (AFU_ORTHOLOGUE AFUA_5G11245)"/>
    <property type="match status" value="1"/>
</dbReference>
<accession>A0ABQ9Q9R2</accession>
<keyword evidence="4 6" id="KW-0472">Membrane</keyword>
<dbReference type="InterPro" id="IPR052337">
    <property type="entry name" value="SAT4-like"/>
</dbReference>
<proteinExistence type="inferred from homology"/>
<dbReference type="Proteomes" id="UP001169217">
    <property type="component" value="Unassembled WGS sequence"/>
</dbReference>
<feature type="transmembrane region" description="Helical" evidence="6">
    <location>
        <begin position="134"/>
        <end position="156"/>
    </location>
</feature>
<evidence type="ECO:0000256" key="6">
    <source>
        <dbReference type="SAM" id="Phobius"/>
    </source>
</evidence>
<protein>
    <submittedName>
        <fullName evidence="8">Integral membrane protein</fullName>
    </submittedName>
</protein>
<feature type="transmembrane region" description="Helical" evidence="6">
    <location>
        <begin position="89"/>
        <end position="114"/>
    </location>
</feature>
<feature type="domain" description="Rhodopsin" evidence="7">
    <location>
        <begin position="73"/>
        <end position="310"/>
    </location>
</feature>